<organism evidence="1 2">
    <name type="scientific">Octadecabacter ascidiaceicola</name>
    <dbReference type="NCBI Taxonomy" id="1655543"/>
    <lineage>
        <taxon>Bacteria</taxon>
        <taxon>Pseudomonadati</taxon>
        <taxon>Pseudomonadota</taxon>
        <taxon>Alphaproteobacteria</taxon>
        <taxon>Rhodobacterales</taxon>
        <taxon>Roseobacteraceae</taxon>
        <taxon>Octadecabacter</taxon>
    </lineage>
</organism>
<accession>A0A238KPL2</accession>
<evidence type="ECO:0000313" key="2">
    <source>
        <dbReference type="Proteomes" id="UP000203464"/>
    </source>
</evidence>
<gene>
    <name evidence="1" type="ORF">OCA8868_03227</name>
</gene>
<dbReference type="Gene3D" id="3.40.1190.20">
    <property type="match status" value="1"/>
</dbReference>
<evidence type="ECO:0000313" key="1">
    <source>
        <dbReference type="EMBL" id="SMX44804.1"/>
    </source>
</evidence>
<keyword evidence="1" id="KW-0808">Transferase</keyword>
<dbReference type="SUPFAM" id="SSF53613">
    <property type="entry name" value="Ribokinase-like"/>
    <property type="match status" value="1"/>
</dbReference>
<keyword evidence="2" id="KW-1185">Reference proteome</keyword>
<dbReference type="AlphaFoldDB" id="A0A238KPL2"/>
<name>A0A238KPL2_9RHOB</name>
<proteinExistence type="predicted"/>
<dbReference type="Proteomes" id="UP000203464">
    <property type="component" value="Unassembled WGS sequence"/>
</dbReference>
<protein>
    <submittedName>
        <fullName evidence="1">Aminoimidazole riboside kinase</fullName>
    </submittedName>
</protein>
<keyword evidence="1" id="KW-0418">Kinase</keyword>
<reference evidence="2" key="1">
    <citation type="submission" date="2017-05" db="EMBL/GenBank/DDBJ databases">
        <authorList>
            <person name="Rodrigo-Torres L."/>
            <person name="Arahal R. D."/>
            <person name="Lucena T."/>
        </authorList>
    </citation>
    <scope>NUCLEOTIDE SEQUENCE [LARGE SCALE GENOMIC DNA]</scope>
    <source>
        <strain evidence="2">CECT 8868</strain>
    </source>
</reference>
<dbReference type="InterPro" id="IPR029056">
    <property type="entry name" value="Ribokinase-like"/>
</dbReference>
<sequence length="145" mass="16547">MVAPNIRPNLINDENKFHDRIEQLLRLADIARVSDEDLNWIFQTPGQIESKVTQLQGLGPSIIILTRGSLGAHAWLTDGRSDKASCIIQVVMWHENIQSFWFRPIYLPSHHCKAQHSWHQHWPHLGILRGELGPKGALDANNPVR</sequence>
<dbReference type="EMBL" id="FXYD01000006">
    <property type="protein sequence ID" value="SMX44804.1"/>
    <property type="molecule type" value="Genomic_DNA"/>
</dbReference>
<dbReference type="GO" id="GO:0016301">
    <property type="term" value="F:kinase activity"/>
    <property type="evidence" value="ECO:0007669"/>
    <property type="project" value="UniProtKB-KW"/>
</dbReference>